<evidence type="ECO:0000256" key="4">
    <source>
        <dbReference type="PIRSR" id="PIRSR600407-2"/>
    </source>
</evidence>
<evidence type="ECO:0000256" key="1">
    <source>
        <dbReference type="ARBA" id="ARBA00009283"/>
    </source>
</evidence>
<dbReference type="GO" id="GO:0005524">
    <property type="term" value="F:ATP binding"/>
    <property type="evidence" value="ECO:0007669"/>
    <property type="project" value="UniProtKB-KW"/>
</dbReference>
<protein>
    <submittedName>
        <fullName evidence="5">Putative apyrase 3</fullName>
    </submittedName>
</protein>
<dbReference type="PANTHER" id="PTHR11782:SF96">
    <property type="entry name" value="APYRASE 6-RELATED"/>
    <property type="match status" value="1"/>
</dbReference>
<dbReference type="Pfam" id="PF01150">
    <property type="entry name" value="GDA1_CD39"/>
    <property type="match status" value="1"/>
</dbReference>
<comment type="caution">
    <text evidence="5">The sequence shown here is derived from an EMBL/GenBank/DDBJ whole genome shotgun (WGS) entry which is preliminary data.</text>
</comment>
<comment type="similarity">
    <text evidence="1">Belongs to the GDA1/CD39 NTPase family.</text>
</comment>
<organism evidence="5 6">
    <name type="scientific">Vitis vinifera</name>
    <name type="common">Grape</name>
    <dbReference type="NCBI Taxonomy" id="29760"/>
    <lineage>
        <taxon>Eukaryota</taxon>
        <taxon>Viridiplantae</taxon>
        <taxon>Streptophyta</taxon>
        <taxon>Embryophyta</taxon>
        <taxon>Tracheophyta</taxon>
        <taxon>Spermatophyta</taxon>
        <taxon>Magnoliopsida</taxon>
        <taxon>eudicotyledons</taxon>
        <taxon>Gunneridae</taxon>
        <taxon>Pentapetalae</taxon>
        <taxon>rosids</taxon>
        <taxon>Vitales</taxon>
        <taxon>Vitaceae</taxon>
        <taxon>Viteae</taxon>
        <taxon>Vitis</taxon>
    </lineage>
</organism>
<name>A0A438FMP8_VITVI</name>
<dbReference type="AlphaFoldDB" id="A0A438FMP8"/>
<evidence type="ECO:0000313" key="5">
    <source>
        <dbReference type="EMBL" id="RVW61000.1"/>
    </source>
</evidence>
<dbReference type="Proteomes" id="UP000288805">
    <property type="component" value="Unassembled WGS sequence"/>
</dbReference>
<keyword evidence="4" id="KW-0067">ATP-binding</keyword>
<dbReference type="PANTHER" id="PTHR11782">
    <property type="entry name" value="ADENOSINE/GUANOSINE DIPHOSPHATASE"/>
    <property type="match status" value="1"/>
</dbReference>
<evidence type="ECO:0000256" key="2">
    <source>
        <dbReference type="ARBA" id="ARBA00022801"/>
    </source>
</evidence>
<feature type="active site" description="Proton acceptor" evidence="3">
    <location>
        <position position="16"/>
    </location>
</feature>
<evidence type="ECO:0000256" key="3">
    <source>
        <dbReference type="PIRSR" id="PIRSR600407-1"/>
    </source>
</evidence>
<evidence type="ECO:0000313" key="6">
    <source>
        <dbReference type="Proteomes" id="UP000288805"/>
    </source>
</evidence>
<accession>A0A438FMP8</accession>
<keyword evidence="2" id="KW-0378">Hydrolase</keyword>
<sequence>MRSKEAPIGLSKGQEEGVYSWVAVNYALGSLGSKPQETTGIVELGGASMQIFPLTKMGFIDMIESKSLEILKEMAKGKQVDMIVERGQGLSSWIRFGGRDLAMFLVGFELCCDSKNRKPLRMEWKEEGKIFSLIFPEARVFQRDGGSKLRSIDVVPLPILGKGPLVG</sequence>
<gene>
    <name evidence="5" type="primary">APY3</name>
    <name evidence="5" type="ORF">CK203_051383</name>
</gene>
<keyword evidence="4" id="KW-0547">Nucleotide-binding</keyword>
<feature type="binding site" evidence="4">
    <location>
        <begin position="46"/>
        <end position="50"/>
    </location>
    <ligand>
        <name>ATP</name>
        <dbReference type="ChEBI" id="CHEBI:30616"/>
    </ligand>
</feature>
<dbReference type="GO" id="GO:0016787">
    <property type="term" value="F:hydrolase activity"/>
    <property type="evidence" value="ECO:0007669"/>
    <property type="project" value="UniProtKB-KW"/>
</dbReference>
<reference evidence="5 6" key="1">
    <citation type="journal article" date="2018" name="PLoS Genet.">
        <title>Population sequencing reveals clonal diversity and ancestral inbreeding in the grapevine cultivar Chardonnay.</title>
        <authorList>
            <person name="Roach M.J."/>
            <person name="Johnson D.L."/>
            <person name="Bohlmann J."/>
            <person name="van Vuuren H.J."/>
            <person name="Jones S.J."/>
            <person name="Pretorius I.S."/>
            <person name="Schmidt S.A."/>
            <person name="Borneman A.R."/>
        </authorList>
    </citation>
    <scope>NUCLEOTIDE SEQUENCE [LARGE SCALE GENOMIC DNA]</scope>
    <source>
        <strain evidence="6">cv. Chardonnay</strain>
        <tissue evidence="5">Leaf</tissue>
    </source>
</reference>
<proteinExistence type="inferred from homology"/>
<dbReference type="EMBL" id="QGNW01000844">
    <property type="protein sequence ID" value="RVW61000.1"/>
    <property type="molecule type" value="Genomic_DNA"/>
</dbReference>
<dbReference type="Gene3D" id="3.30.420.150">
    <property type="entry name" value="Exopolyphosphatase. Domain 2"/>
    <property type="match status" value="1"/>
</dbReference>
<dbReference type="InterPro" id="IPR000407">
    <property type="entry name" value="GDA1_CD39_NTPase"/>
</dbReference>